<gene>
    <name evidence="1" type="ORF">E7215_10345</name>
</gene>
<dbReference type="AlphaFoldDB" id="A0A927ZU22"/>
<comment type="caution">
    <text evidence="1">The sequence shown here is derived from an EMBL/GenBank/DDBJ whole genome shotgun (WGS) entry which is preliminary data.</text>
</comment>
<evidence type="ECO:0008006" key="3">
    <source>
        <dbReference type="Google" id="ProtNLM"/>
    </source>
</evidence>
<proteinExistence type="predicted"/>
<accession>A0A927ZU22</accession>
<organism evidence="1 2">
    <name type="scientific">Clostridium sulfidigenes</name>
    <dbReference type="NCBI Taxonomy" id="318464"/>
    <lineage>
        <taxon>Bacteria</taxon>
        <taxon>Bacillati</taxon>
        <taxon>Bacillota</taxon>
        <taxon>Clostridia</taxon>
        <taxon>Eubacteriales</taxon>
        <taxon>Clostridiaceae</taxon>
        <taxon>Clostridium</taxon>
    </lineage>
</organism>
<dbReference type="Proteomes" id="UP000768462">
    <property type="component" value="Unassembled WGS sequence"/>
</dbReference>
<name>A0A927ZU22_9CLOT</name>
<reference evidence="1" key="1">
    <citation type="submission" date="2019-04" db="EMBL/GenBank/DDBJ databases">
        <title>Evolution of Biomass-Degrading Anaerobic Consortia Revealed by Metagenomics.</title>
        <authorList>
            <person name="Peng X."/>
        </authorList>
    </citation>
    <scope>NUCLEOTIDE SEQUENCE</scope>
    <source>
        <strain evidence="1">SIG254</strain>
    </source>
</reference>
<sequence>MINNETIKNKIGKLNLISNDVVEEVRRGINAYPSEVREIRILNTDKGTISGYFNDEEKLLEAIKPYNGKYNIFVTINEVSKDLLARSFNKLTNWARNSTGDSEIRKITSILIDIDSKRPSGISSTDNELKEALKTGDEIKTFLCSMGFPHPIMALSGNGKHLVYRVGLENNSENKQLIKNFLEVLHEMFSNDKAEVDRTTFNPARISKLYGTIACKGDSTPERPHRQSKVLESPENIEEVTIDLIKSVVNMKPIQEDVSNKSCNSSNGFKLEEFFSRNNIEVKEVKPWGKAKMYIPRTCPWSDEHDDGAYIIKFPNGAISAGCHHNSCSEQSWKTLREKYEPKAQEKKTEYSDNNSKKERKSQADVMIELAIEAGDKFFHDDLKECYVALEKEGNPIVYRINERDYKSFLVKRFFKETKKAPSKDSINQAIGVLQAIAQYDGEEINIAKRCAEKNNTIYYDLGDGNWTFIKITQKGWEVDESGQILFTRRKNMKPQVMPERYEDISIIDRHYRFKTEEDRILHTVSLVTKFLKIGNPITVYYGEKGASKTTTMRMDRNIVDPSVREVISMPKSTTDLSLVLHNNYVPCIDNIDNISAEKSDILCTAATGGGFSRRKLFTDDEETIYEFKVPVILNGINVVTTRPDLLDRSLLLGLERIPEEERKEEREVWQEFERDKPKMLGAIFHTISKAMGIYPTTDLKKLGRMADFTRWGYAIAEACGIGGEIFLKAYLYNQYKANDEAVSSNPIATAVIRLMETTQCFEGTPSKLLETLNSIAEDEKIDIKSRLWAKEPNVLTRRLNELKSNLLMEGITFSTTNTSVGRKIEIRKSPKELINGQGSLNKEVVDSLNESDLEAVDF</sequence>
<dbReference type="EMBL" id="SVCM01000119">
    <property type="protein sequence ID" value="MBE6060553.1"/>
    <property type="molecule type" value="Genomic_DNA"/>
</dbReference>
<evidence type="ECO:0000313" key="1">
    <source>
        <dbReference type="EMBL" id="MBE6060553.1"/>
    </source>
</evidence>
<evidence type="ECO:0000313" key="2">
    <source>
        <dbReference type="Proteomes" id="UP000768462"/>
    </source>
</evidence>
<protein>
    <recommendedName>
        <fullName evidence="3">Primase C-terminal 1 domain-containing protein</fullName>
    </recommendedName>
</protein>